<reference evidence="1" key="2">
    <citation type="submission" date="2021-04" db="EMBL/GenBank/DDBJ databases">
        <title>Genome-wide patterns of bracovirus chromosomal integration into multiple host tissues during parasitism.</title>
        <authorList>
            <person name="Chebbi M.A.C."/>
        </authorList>
    </citation>
    <scope>NUCLEOTIDE SEQUENCE</scope>
    <source>
        <tissue evidence="1">Whole body</tissue>
    </source>
</reference>
<evidence type="ECO:0000313" key="2">
    <source>
        <dbReference type="Proteomes" id="UP000729913"/>
    </source>
</evidence>
<protein>
    <submittedName>
        <fullName evidence="1">Uncharacterized protein</fullName>
    </submittedName>
</protein>
<reference evidence="1" key="1">
    <citation type="submission" date="2020-03" db="EMBL/GenBank/DDBJ databases">
        <authorList>
            <person name="Chebbi M.A."/>
            <person name="Drezen J.M."/>
        </authorList>
    </citation>
    <scope>NUCLEOTIDE SEQUENCE</scope>
    <source>
        <tissue evidence="1">Whole body</tissue>
    </source>
</reference>
<sequence>WYFTWSFCLCSAPYYTDPLTLGYHPLYARLCCCSPSCSLYGFYGVKGVCSTDI</sequence>
<dbReference type="EMBL" id="JAAOIC020000067">
    <property type="protein sequence ID" value="KAG8034585.1"/>
    <property type="molecule type" value="Genomic_DNA"/>
</dbReference>
<organism evidence="1 2">
    <name type="scientific">Cotesia typhae</name>
    <dbReference type="NCBI Taxonomy" id="2053667"/>
    <lineage>
        <taxon>Eukaryota</taxon>
        <taxon>Metazoa</taxon>
        <taxon>Ecdysozoa</taxon>
        <taxon>Arthropoda</taxon>
        <taxon>Hexapoda</taxon>
        <taxon>Insecta</taxon>
        <taxon>Pterygota</taxon>
        <taxon>Neoptera</taxon>
        <taxon>Endopterygota</taxon>
        <taxon>Hymenoptera</taxon>
        <taxon>Apocrita</taxon>
        <taxon>Ichneumonoidea</taxon>
        <taxon>Braconidae</taxon>
        <taxon>Microgastrinae</taxon>
        <taxon>Cotesia</taxon>
    </lineage>
</organism>
<accession>A0A8J5QV33</accession>
<proteinExistence type="predicted"/>
<dbReference type="Proteomes" id="UP000729913">
    <property type="component" value="Unassembled WGS sequence"/>
</dbReference>
<feature type="non-terminal residue" evidence="1">
    <location>
        <position position="53"/>
    </location>
</feature>
<dbReference type="AlphaFoldDB" id="A0A8J5QV33"/>
<evidence type="ECO:0000313" key="1">
    <source>
        <dbReference type="EMBL" id="KAG8034585.1"/>
    </source>
</evidence>
<name>A0A8J5QV33_9HYME</name>
<feature type="non-terminal residue" evidence="1">
    <location>
        <position position="1"/>
    </location>
</feature>
<gene>
    <name evidence="1" type="ORF">G9C98_007661</name>
</gene>
<comment type="caution">
    <text evidence="1">The sequence shown here is derived from an EMBL/GenBank/DDBJ whole genome shotgun (WGS) entry which is preliminary data.</text>
</comment>
<keyword evidence="2" id="KW-1185">Reference proteome</keyword>